<dbReference type="PANTHER" id="PTHR45872">
    <property type="entry name" value="RHO GUANINE NUCLEOTIDE EXCHANGE FACTOR 2, ISOFORM D"/>
    <property type="match status" value="1"/>
</dbReference>
<comment type="subcellular location">
    <subcellularLocation>
        <location evidence="2">Cytoplasm</location>
    </subcellularLocation>
    <subcellularLocation>
        <location evidence="1">Membrane</location>
    </subcellularLocation>
</comment>
<dbReference type="InterPro" id="IPR035899">
    <property type="entry name" value="DBL_dom_sf"/>
</dbReference>
<dbReference type="Pfam" id="PF00130">
    <property type="entry name" value="C1_1"/>
    <property type="match status" value="1"/>
</dbReference>
<evidence type="ECO:0000256" key="8">
    <source>
        <dbReference type="ARBA" id="ARBA00022833"/>
    </source>
</evidence>
<dbReference type="InterPro" id="IPR002219">
    <property type="entry name" value="PKC_DAG/PE"/>
</dbReference>
<proteinExistence type="predicted"/>
<dbReference type="Gene3D" id="3.30.60.20">
    <property type="match status" value="1"/>
</dbReference>
<evidence type="ECO:0000256" key="1">
    <source>
        <dbReference type="ARBA" id="ARBA00004370"/>
    </source>
</evidence>
<evidence type="ECO:0000256" key="9">
    <source>
        <dbReference type="ARBA" id="ARBA00023054"/>
    </source>
</evidence>
<dbReference type="GO" id="GO:0001664">
    <property type="term" value="F:G protein-coupled receptor binding"/>
    <property type="evidence" value="ECO:0007669"/>
    <property type="project" value="TreeGrafter"/>
</dbReference>
<evidence type="ECO:0000313" key="16">
    <source>
        <dbReference type="EMBL" id="KAK3107440.1"/>
    </source>
</evidence>
<keyword evidence="7" id="KW-0479">Metal-binding</keyword>
<dbReference type="Gene3D" id="1.20.900.10">
    <property type="entry name" value="Dbl homology (DH) domain"/>
    <property type="match status" value="1"/>
</dbReference>
<feature type="compositionally biased region" description="Basic and acidic residues" evidence="12">
    <location>
        <begin position="411"/>
        <end position="423"/>
    </location>
</feature>
<dbReference type="GO" id="GO:0016020">
    <property type="term" value="C:membrane"/>
    <property type="evidence" value="ECO:0007669"/>
    <property type="project" value="UniProtKB-SubCell"/>
</dbReference>
<dbReference type="GO" id="GO:0005737">
    <property type="term" value="C:cytoplasm"/>
    <property type="evidence" value="ECO:0007669"/>
    <property type="project" value="UniProtKB-SubCell"/>
</dbReference>
<dbReference type="CDD" id="cd00160">
    <property type="entry name" value="RhoGEF"/>
    <property type="match status" value="1"/>
</dbReference>
<dbReference type="Gene3D" id="2.30.29.30">
    <property type="entry name" value="Pleckstrin-homology domain (PH domain)/Phosphotyrosine-binding domain (PTB)"/>
    <property type="match status" value="1"/>
</dbReference>
<dbReference type="SMART" id="SM00325">
    <property type="entry name" value="RhoGEF"/>
    <property type="match status" value="1"/>
</dbReference>
<feature type="region of interest" description="Disordered" evidence="12">
    <location>
        <begin position="24"/>
        <end position="44"/>
    </location>
</feature>
<feature type="coiled-coil region" evidence="11">
    <location>
        <begin position="93"/>
        <end position="120"/>
    </location>
</feature>
<dbReference type="EMBL" id="VSWD01000002">
    <property type="protein sequence ID" value="KAK3107440.1"/>
    <property type="molecule type" value="Genomic_DNA"/>
</dbReference>
<dbReference type="InterPro" id="IPR041020">
    <property type="entry name" value="PH_16"/>
</dbReference>
<dbReference type="Pfam" id="PF17838">
    <property type="entry name" value="PH_16"/>
    <property type="match status" value="1"/>
</dbReference>
<dbReference type="InterPro" id="IPR011993">
    <property type="entry name" value="PH-like_dom_sf"/>
</dbReference>
<gene>
    <name evidence="16" type="ORF">FSP39_014688</name>
</gene>
<dbReference type="Pfam" id="PF09128">
    <property type="entry name" value="RGS-like"/>
    <property type="match status" value="1"/>
</dbReference>
<feature type="coiled-coil region" evidence="11">
    <location>
        <begin position="1050"/>
        <end position="1117"/>
    </location>
</feature>
<feature type="compositionally biased region" description="Low complexity" evidence="12">
    <location>
        <begin position="1138"/>
        <end position="1148"/>
    </location>
</feature>
<dbReference type="SMART" id="SM00233">
    <property type="entry name" value="PH"/>
    <property type="match status" value="1"/>
</dbReference>
<keyword evidence="3" id="KW-0343">GTPase activation</keyword>
<keyword evidence="4" id="KW-0963">Cytoplasm</keyword>
<dbReference type="SMART" id="SM00109">
    <property type="entry name" value="C1"/>
    <property type="match status" value="1"/>
</dbReference>
<keyword evidence="10" id="KW-0472">Membrane</keyword>
<protein>
    <submittedName>
        <fullName evidence="16">Uncharacterized protein</fullName>
    </submittedName>
</protein>
<evidence type="ECO:0000256" key="12">
    <source>
        <dbReference type="SAM" id="MobiDB-lite"/>
    </source>
</evidence>
<feature type="compositionally biased region" description="Basic and acidic residues" evidence="12">
    <location>
        <begin position="432"/>
        <end position="486"/>
    </location>
</feature>
<dbReference type="SUPFAM" id="SSF50729">
    <property type="entry name" value="PH domain-like"/>
    <property type="match status" value="1"/>
</dbReference>
<evidence type="ECO:0000256" key="7">
    <source>
        <dbReference type="ARBA" id="ARBA00022723"/>
    </source>
</evidence>
<dbReference type="InterPro" id="IPR001849">
    <property type="entry name" value="PH_domain"/>
</dbReference>
<dbReference type="PROSITE" id="PS00479">
    <property type="entry name" value="ZF_DAG_PE_1"/>
    <property type="match status" value="1"/>
</dbReference>
<feature type="domain" description="Phorbol-ester/DAG-type" evidence="15">
    <location>
        <begin position="319"/>
        <end position="369"/>
    </location>
</feature>
<dbReference type="InterPro" id="IPR046349">
    <property type="entry name" value="C1-like_sf"/>
</dbReference>
<dbReference type="GO" id="GO:0046872">
    <property type="term" value="F:metal ion binding"/>
    <property type="evidence" value="ECO:0007669"/>
    <property type="project" value="UniProtKB-KW"/>
</dbReference>
<feature type="compositionally biased region" description="Polar residues" evidence="12">
    <location>
        <begin position="386"/>
        <end position="408"/>
    </location>
</feature>
<reference evidence="16" key="1">
    <citation type="submission" date="2019-08" db="EMBL/GenBank/DDBJ databases">
        <title>The improved chromosome-level genome for the pearl oyster Pinctada fucata martensii using PacBio sequencing and Hi-C.</title>
        <authorList>
            <person name="Zheng Z."/>
        </authorList>
    </citation>
    <scope>NUCLEOTIDE SEQUENCE</scope>
    <source>
        <strain evidence="16">ZZ-2019</strain>
        <tissue evidence="16">Adductor muscle</tissue>
    </source>
</reference>
<evidence type="ECO:0000256" key="11">
    <source>
        <dbReference type="SAM" id="Coils"/>
    </source>
</evidence>
<name>A0AA88YW66_PINIB</name>
<evidence type="ECO:0000256" key="5">
    <source>
        <dbReference type="ARBA" id="ARBA00022553"/>
    </source>
</evidence>
<keyword evidence="5" id="KW-0597">Phosphoprotein</keyword>
<evidence type="ECO:0000259" key="13">
    <source>
        <dbReference type="PROSITE" id="PS50003"/>
    </source>
</evidence>
<dbReference type="SUPFAM" id="SSF57889">
    <property type="entry name" value="Cysteine-rich domain"/>
    <property type="match status" value="1"/>
</dbReference>
<evidence type="ECO:0000256" key="2">
    <source>
        <dbReference type="ARBA" id="ARBA00004496"/>
    </source>
</evidence>
<dbReference type="SUPFAM" id="SSF48065">
    <property type="entry name" value="DBL homology domain (DH-domain)"/>
    <property type="match status" value="1"/>
</dbReference>
<feature type="compositionally biased region" description="Polar residues" evidence="12">
    <location>
        <begin position="1120"/>
        <end position="1131"/>
    </location>
</feature>
<feature type="compositionally biased region" description="Low complexity" evidence="12">
    <location>
        <begin position="491"/>
        <end position="511"/>
    </location>
</feature>
<dbReference type="InterPro" id="IPR000219">
    <property type="entry name" value="DH_dom"/>
</dbReference>
<dbReference type="Gene3D" id="1.10.167.10">
    <property type="entry name" value="Regulator of G-protein Signalling 4, domain 2"/>
    <property type="match status" value="1"/>
</dbReference>
<dbReference type="PANTHER" id="PTHR45872:SF2">
    <property type="entry name" value="RHO GUANINE NUCLEOTIDE EXCHANGE FACTOR 2, ISOFORM D"/>
    <property type="match status" value="1"/>
</dbReference>
<dbReference type="PROSITE" id="PS50003">
    <property type="entry name" value="PH_DOMAIN"/>
    <property type="match status" value="1"/>
</dbReference>
<evidence type="ECO:0000256" key="4">
    <source>
        <dbReference type="ARBA" id="ARBA00022490"/>
    </source>
</evidence>
<feature type="compositionally biased region" description="Acidic residues" evidence="12">
    <location>
        <begin position="1174"/>
        <end position="1203"/>
    </location>
</feature>
<comment type="caution">
    <text evidence="16">The sequence shown here is derived from an EMBL/GenBank/DDBJ whole genome shotgun (WGS) entry which is preliminary data.</text>
</comment>
<keyword evidence="17" id="KW-1185">Reference proteome</keyword>
<dbReference type="Pfam" id="PF00621">
    <property type="entry name" value="RhoGEF"/>
    <property type="match status" value="1"/>
</dbReference>
<dbReference type="InterPro" id="IPR036305">
    <property type="entry name" value="RGS_sf"/>
</dbReference>
<evidence type="ECO:0000256" key="3">
    <source>
        <dbReference type="ARBA" id="ARBA00022468"/>
    </source>
</evidence>
<evidence type="ECO:0000259" key="15">
    <source>
        <dbReference type="PROSITE" id="PS50081"/>
    </source>
</evidence>
<sequence length="1298" mass="147735">MSVQTCNQLSRAGSFVALTLMNKVQGAPPTDKPPGEAPPSGVTLRDRVTAPIPVDERKSVELNFAKYNELKKYLDIAVEDLNITRQKYNQNPSERLQKDVQNKEKTVKKLEEQLKVLSSTLSHDCQLFYITSNLYQQAKGGCKELQKWAFEIHSTFLVYGAPLKIDKVTDAVVSEIDNVLNTKYDKEDALRCIFQQARNIVQQVVDKLLEEFRAKRDLGFWNLYGAHHLKDNMKLKEEMDVVNKVLNEHLENAQSESDDAKPDRNIAIAWALATFIRGVSQQDKRHNSSLDRIQSFIAKDKKSLLMKPSSLSKKRVVKDHQFILQHFVRVEYCLYCNKPLWGIGYQGYQCQICEQSVHKQCIDKIEDPCTKRKRRPPSGIPGRRTQVPTVNEDASSPGPNTSGNSFVISNLKDRPDEDMERTHSVSSIISRFDPKSMQNDRKKSPSAEESQRKGAEIGRSESLKGRHDKGGRPTRRAKSDIDKDESLMQVLNPSGSSSNSSLRSGESPSNSMDAVNSIPHTIENDSDFEIEPELPTLYSIFDKDVYKKMKPKEKKRQEVINELFYTEKSHVRNLKIMLNLFYKPMSMEANYADLLRTIFPNLEEMIALHGSLNSSMKFRRKENPVVSEVGDLLLKRFDGDDGQAFKKGCALCCRNQSYALDLLKARQRKDTRLANFLNEAESSSLMKKLQLKDFIPKQMMRLTKYPLLIESLLRYTQTSTEEHSRLERALQCSKHILEYVNQAVKDFENQYTLEQLQRKIDKRQLDSENEELRSLYLPSHRLVHEGSLTWNINQRKTVDVHVVLLEDLLVLLQKSDEKYLLKFQSTQLVAGKDDSRFMFSPVLNLKNVLHTNHKATDKRSFFVVSKSQIYELSAHTAEEQRKWIKYIKEAADTFKRADKAVEEKPAASQIISEQKSQLHGIHRPGADDLAHPRVDIVTQEPDLIPPTEVTISDVLTVKPEPVLHPLEKMKRLDEEMKESVEEKKLLTAQVLDIPASEIPQRVQMAVEQDSTSDISDLLLAMAHESGDCLTSLNAAESGLAEADLKMPIPMDKLKEMANRMNQILTNLLEKTRQYAALTASQSPNTSSAVVSNRDEERERLRIELKAAQDELNYLREIQRRVTSSSPNPASKTTERPQSMISEASSSLSEPGNGGQKSARRRDTRWVSIKKEETSDQNEEEIPEEDVEEEEVAEEEESDSEYSEPEMSTPTDLPTVLSDIPSEPLCEVAPPTGEEVEEGKPLALAPDELIHVEEVQEAEINHLSDLTEQVSEIQDAKEIMESESRNGNDTESEIKERKS</sequence>
<dbReference type="GO" id="GO:0005085">
    <property type="term" value="F:guanyl-nucleotide exchange factor activity"/>
    <property type="evidence" value="ECO:0007669"/>
    <property type="project" value="UniProtKB-KW"/>
</dbReference>
<dbReference type="InterPro" id="IPR044926">
    <property type="entry name" value="RGS_subdomain_2"/>
</dbReference>
<feature type="region of interest" description="Disordered" evidence="12">
    <location>
        <begin position="369"/>
        <end position="518"/>
    </location>
</feature>
<accession>A0AA88YW66</accession>
<evidence type="ECO:0000259" key="14">
    <source>
        <dbReference type="PROSITE" id="PS50010"/>
    </source>
</evidence>
<feature type="domain" description="DH" evidence="14">
    <location>
        <begin position="555"/>
        <end position="743"/>
    </location>
</feature>
<dbReference type="InterPro" id="IPR015212">
    <property type="entry name" value="RGS-like_dom"/>
</dbReference>
<keyword evidence="6" id="KW-0344">Guanine-nucleotide releasing factor</keyword>
<keyword evidence="9 11" id="KW-0175">Coiled coil</keyword>
<feature type="region of interest" description="Disordered" evidence="12">
    <location>
        <begin position="1276"/>
        <end position="1298"/>
    </location>
</feature>
<dbReference type="PROSITE" id="PS50010">
    <property type="entry name" value="DH_2"/>
    <property type="match status" value="1"/>
</dbReference>
<dbReference type="GO" id="GO:0005096">
    <property type="term" value="F:GTPase activator activity"/>
    <property type="evidence" value="ECO:0007669"/>
    <property type="project" value="UniProtKB-KW"/>
</dbReference>
<dbReference type="Proteomes" id="UP001186944">
    <property type="component" value="Unassembled WGS sequence"/>
</dbReference>
<feature type="region of interest" description="Disordered" evidence="12">
    <location>
        <begin position="1118"/>
        <end position="1238"/>
    </location>
</feature>
<organism evidence="16 17">
    <name type="scientific">Pinctada imbricata</name>
    <name type="common">Atlantic pearl-oyster</name>
    <name type="synonym">Pinctada martensii</name>
    <dbReference type="NCBI Taxonomy" id="66713"/>
    <lineage>
        <taxon>Eukaryota</taxon>
        <taxon>Metazoa</taxon>
        <taxon>Spiralia</taxon>
        <taxon>Lophotrochozoa</taxon>
        <taxon>Mollusca</taxon>
        <taxon>Bivalvia</taxon>
        <taxon>Autobranchia</taxon>
        <taxon>Pteriomorphia</taxon>
        <taxon>Pterioida</taxon>
        <taxon>Pterioidea</taxon>
        <taxon>Pteriidae</taxon>
        <taxon>Pinctada</taxon>
    </lineage>
</organism>
<dbReference type="GO" id="GO:0007186">
    <property type="term" value="P:G protein-coupled receptor signaling pathway"/>
    <property type="evidence" value="ECO:0007669"/>
    <property type="project" value="TreeGrafter"/>
</dbReference>
<dbReference type="PROSITE" id="PS50081">
    <property type="entry name" value="ZF_DAG_PE_2"/>
    <property type="match status" value="1"/>
</dbReference>
<evidence type="ECO:0000256" key="10">
    <source>
        <dbReference type="ARBA" id="ARBA00023136"/>
    </source>
</evidence>
<evidence type="ECO:0000313" key="17">
    <source>
        <dbReference type="Proteomes" id="UP001186944"/>
    </source>
</evidence>
<dbReference type="SUPFAM" id="SSF48097">
    <property type="entry name" value="Regulator of G-protein signaling, RGS"/>
    <property type="match status" value="1"/>
</dbReference>
<dbReference type="CDD" id="cd13329">
    <property type="entry name" value="PH_RhoGEF"/>
    <property type="match status" value="1"/>
</dbReference>
<keyword evidence="8" id="KW-0862">Zinc</keyword>
<evidence type="ECO:0000256" key="6">
    <source>
        <dbReference type="ARBA" id="ARBA00022658"/>
    </source>
</evidence>
<feature type="domain" description="PH" evidence="13">
    <location>
        <begin position="781"/>
        <end position="892"/>
    </location>
</feature>